<evidence type="ECO:0000313" key="1">
    <source>
        <dbReference type="EMBL" id="MFD1194379.1"/>
    </source>
</evidence>
<dbReference type="Proteomes" id="UP001597151">
    <property type="component" value="Unassembled WGS sequence"/>
</dbReference>
<reference evidence="2" key="1">
    <citation type="journal article" date="2019" name="Int. J. Syst. Evol. Microbiol.">
        <title>The Global Catalogue of Microorganisms (GCM) 10K type strain sequencing project: providing services to taxonomists for standard genome sequencing and annotation.</title>
        <authorList>
            <consortium name="The Broad Institute Genomics Platform"/>
            <consortium name="The Broad Institute Genome Sequencing Center for Infectious Disease"/>
            <person name="Wu L."/>
            <person name="Ma J."/>
        </authorList>
    </citation>
    <scope>NUCLEOTIDE SEQUENCE [LARGE SCALE GENOMIC DNA]</scope>
    <source>
        <strain evidence="2">CCUG 55328</strain>
    </source>
</reference>
<dbReference type="EMBL" id="JBHTKR010000003">
    <property type="protein sequence ID" value="MFD1194379.1"/>
    <property type="molecule type" value="Genomic_DNA"/>
</dbReference>
<organism evidence="1 2">
    <name type="scientific">Seohaeicola saemankumensis</name>
    <dbReference type="NCBI Taxonomy" id="481181"/>
    <lineage>
        <taxon>Bacteria</taxon>
        <taxon>Pseudomonadati</taxon>
        <taxon>Pseudomonadota</taxon>
        <taxon>Alphaproteobacteria</taxon>
        <taxon>Rhodobacterales</taxon>
        <taxon>Roseobacteraceae</taxon>
        <taxon>Seohaeicola</taxon>
    </lineage>
</organism>
<evidence type="ECO:0000313" key="2">
    <source>
        <dbReference type="Proteomes" id="UP001597151"/>
    </source>
</evidence>
<gene>
    <name evidence="1" type="ORF">ACFQ3C_06835</name>
</gene>
<dbReference type="RefSeq" id="WP_380789835.1">
    <property type="nucleotide sequence ID" value="NZ_JBHTKR010000003.1"/>
</dbReference>
<accession>A0ABW3TB17</accession>
<comment type="caution">
    <text evidence="1">The sequence shown here is derived from an EMBL/GenBank/DDBJ whole genome shotgun (WGS) entry which is preliminary data.</text>
</comment>
<protein>
    <submittedName>
        <fullName evidence="1">Uncharacterized protein</fullName>
    </submittedName>
</protein>
<name>A0ABW3TB17_9RHOB</name>
<proteinExistence type="predicted"/>
<keyword evidence="2" id="KW-1185">Reference proteome</keyword>
<sequence length="44" mass="5220">MRHTYGKEFQTFLDEQIARVPVREAYSVREKWNAEIAALAKKHT</sequence>